<feature type="transmembrane region" description="Helical" evidence="4">
    <location>
        <begin position="7"/>
        <end position="28"/>
    </location>
</feature>
<organism evidence="5 6">
    <name type="scientific">Luteibacter yeojuensis</name>
    <dbReference type="NCBI Taxonomy" id="345309"/>
    <lineage>
        <taxon>Bacteria</taxon>
        <taxon>Pseudomonadati</taxon>
        <taxon>Pseudomonadota</taxon>
        <taxon>Gammaproteobacteria</taxon>
        <taxon>Lysobacterales</taxon>
        <taxon>Rhodanobacteraceae</taxon>
        <taxon>Luteibacter</taxon>
    </lineage>
</organism>
<dbReference type="InterPro" id="IPR045584">
    <property type="entry name" value="Pilin-like"/>
</dbReference>
<dbReference type="EMBL" id="JAAQTL010000002">
    <property type="protein sequence ID" value="NID16757.1"/>
    <property type="molecule type" value="Genomic_DNA"/>
</dbReference>
<dbReference type="GO" id="GO:0043107">
    <property type="term" value="P:type IV pilus-dependent motility"/>
    <property type="evidence" value="ECO:0007669"/>
    <property type="project" value="TreeGrafter"/>
</dbReference>
<dbReference type="AlphaFoldDB" id="A0A7X5TRS0"/>
<dbReference type="PANTHER" id="PTHR30093">
    <property type="entry name" value="GENERAL SECRETION PATHWAY PROTEIN G"/>
    <property type="match status" value="1"/>
</dbReference>
<sequence>MKTMQKGFTLIELMIVVAIIAILAAIAIPQYQDYTKRAKVSEGLVLADAAKLAVSETYQAKGDWPDTSAAAGYQTATSTYVTSVEVTNQGVIKVTYSNNIKDPNIDGKTIILTPTATKGSVQWDCNGAAGLGGTAGTIGSKFVPANCRA</sequence>
<protein>
    <submittedName>
        <fullName evidence="5">Pilin</fullName>
    </submittedName>
</protein>
<dbReference type="PROSITE" id="PS00409">
    <property type="entry name" value="PROKAR_NTER_METHYL"/>
    <property type="match status" value="1"/>
</dbReference>
<dbReference type="Proteomes" id="UP000518878">
    <property type="component" value="Unassembled WGS sequence"/>
</dbReference>
<dbReference type="InterPro" id="IPR012902">
    <property type="entry name" value="N_methyl_site"/>
</dbReference>
<comment type="similarity">
    <text evidence="1 3">Belongs to the N-Me-Phe pilin family.</text>
</comment>
<dbReference type="GO" id="GO:0044096">
    <property type="term" value="C:type IV pilus"/>
    <property type="evidence" value="ECO:0007669"/>
    <property type="project" value="TreeGrafter"/>
</dbReference>
<dbReference type="SUPFAM" id="SSF54523">
    <property type="entry name" value="Pili subunits"/>
    <property type="match status" value="1"/>
</dbReference>
<keyword evidence="4" id="KW-0812">Transmembrane</keyword>
<evidence type="ECO:0000256" key="4">
    <source>
        <dbReference type="SAM" id="Phobius"/>
    </source>
</evidence>
<dbReference type="Pfam" id="PF07963">
    <property type="entry name" value="N_methyl"/>
    <property type="match status" value="1"/>
</dbReference>
<proteinExistence type="inferred from homology"/>
<dbReference type="Gene3D" id="3.30.700.10">
    <property type="entry name" value="Glycoprotein, Type 4 Pilin"/>
    <property type="match status" value="1"/>
</dbReference>
<accession>A0A7X5TRS0</accession>
<evidence type="ECO:0000313" key="6">
    <source>
        <dbReference type="Proteomes" id="UP000518878"/>
    </source>
</evidence>
<dbReference type="GO" id="GO:0007155">
    <property type="term" value="P:cell adhesion"/>
    <property type="evidence" value="ECO:0007669"/>
    <property type="project" value="InterPro"/>
</dbReference>
<keyword evidence="6" id="KW-1185">Reference proteome</keyword>
<comment type="caution">
    <text evidence="5">The sequence shown here is derived from an EMBL/GenBank/DDBJ whole genome shotgun (WGS) entry which is preliminary data.</text>
</comment>
<evidence type="ECO:0000256" key="2">
    <source>
        <dbReference type="ARBA" id="ARBA00022481"/>
    </source>
</evidence>
<dbReference type="Pfam" id="PF00114">
    <property type="entry name" value="Pilin"/>
    <property type="match status" value="1"/>
</dbReference>
<name>A0A7X5TRS0_9GAMM</name>
<evidence type="ECO:0000256" key="3">
    <source>
        <dbReference type="RuleBase" id="RU000389"/>
    </source>
</evidence>
<dbReference type="PANTHER" id="PTHR30093:SF34">
    <property type="entry name" value="PREPILIN PEPTIDASE-DEPENDENT PROTEIN D"/>
    <property type="match status" value="1"/>
</dbReference>
<reference evidence="5 6" key="1">
    <citation type="journal article" date="2006" name="Int. J. Syst. Evol. Microbiol.">
        <title>Dyella yeojuensis sp. nov., isolated from greenhouse soil in Korea.</title>
        <authorList>
            <person name="Kim B.Y."/>
            <person name="Weon H.Y."/>
            <person name="Lee K.H."/>
            <person name="Seok S.J."/>
            <person name="Kwon S.W."/>
            <person name="Go S.J."/>
            <person name="Stackebrandt E."/>
        </authorList>
    </citation>
    <scope>NUCLEOTIDE SEQUENCE [LARGE SCALE GENOMIC DNA]</scope>
    <source>
        <strain evidence="5 6">DSM 17673</strain>
    </source>
</reference>
<keyword evidence="3" id="KW-0281">Fimbrium</keyword>
<keyword evidence="2" id="KW-0488">Methylation</keyword>
<dbReference type="InterPro" id="IPR001082">
    <property type="entry name" value="Pilin"/>
</dbReference>
<keyword evidence="4" id="KW-0472">Membrane</keyword>
<dbReference type="RefSeq" id="WP_166700579.1">
    <property type="nucleotide sequence ID" value="NZ_JAAQTL010000002.1"/>
</dbReference>
<evidence type="ECO:0000313" key="5">
    <source>
        <dbReference type="EMBL" id="NID16757.1"/>
    </source>
</evidence>
<keyword evidence="4" id="KW-1133">Transmembrane helix</keyword>
<evidence type="ECO:0000256" key="1">
    <source>
        <dbReference type="ARBA" id="ARBA00005233"/>
    </source>
</evidence>
<dbReference type="NCBIfam" id="TIGR02532">
    <property type="entry name" value="IV_pilin_GFxxxE"/>
    <property type="match status" value="1"/>
</dbReference>
<gene>
    <name evidence="5" type="ORF">HBF32_14885</name>
</gene>